<feature type="compositionally biased region" description="Low complexity" evidence="6">
    <location>
        <begin position="212"/>
        <end position="223"/>
    </location>
</feature>
<reference evidence="10 11" key="1">
    <citation type="journal article" date="2021" name="G3 (Bethesda)">
        <title>Improved contiguity of the threespine stickleback genome using long-read sequencing.</title>
        <authorList>
            <person name="Nath S."/>
            <person name="Shaw D.E."/>
            <person name="White M.A."/>
        </authorList>
    </citation>
    <scope>NUCLEOTIDE SEQUENCE [LARGE SCALE GENOMIC DNA]</scope>
    <source>
        <strain evidence="10 11">Lake Benthic</strain>
    </source>
</reference>
<dbReference type="AlphaFoldDB" id="A0AAQ4P0S6"/>
<feature type="disulfide bond" evidence="5">
    <location>
        <begin position="150"/>
        <end position="193"/>
    </location>
</feature>
<dbReference type="CDD" id="cd00033">
    <property type="entry name" value="CCP"/>
    <property type="match status" value="3"/>
</dbReference>
<dbReference type="InterPro" id="IPR000436">
    <property type="entry name" value="Sushi_SCR_CCP_dom"/>
</dbReference>
<name>A0AAQ4P0S6_GASAC</name>
<feature type="region of interest" description="Disordered" evidence="6">
    <location>
        <begin position="197"/>
        <end position="306"/>
    </location>
</feature>
<dbReference type="PROSITE" id="PS50923">
    <property type="entry name" value="SUSHI"/>
    <property type="match status" value="3"/>
</dbReference>
<organism evidence="10 11">
    <name type="scientific">Gasterosteus aculeatus aculeatus</name>
    <name type="common">three-spined stickleback</name>
    <dbReference type="NCBI Taxonomy" id="481459"/>
    <lineage>
        <taxon>Eukaryota</taxon>
        <taxon>Metazoa</taxon>
        <taxon>Chordata</taxon>
        <taxon>Craniata</taxon>
        <taxon>Vertebrata</taxon>
        <taxon>Euteleostomi</taxon>
        <taxon>Actinopterygii</taxon>
        <taxon>Neopterygii</taxon>
        <taxon>Teleostei</taxon>
        <taxon>Neoteleostei</taxon>
        <taxon>Acanthomorphata</taxon>
        <taxon>Eupercaria</taxon>
        <taxon>Perciformes</taxon>
        <taxon>Cottioidei</taxon>
        <taxon>Gasterosteales</taxon>
        <taxon>Gasterosteidae</taxon>
        <taxon>Gasterosteus</taxon>
    </lineage>
</organism>
<evidence type="ECO:0000256" key="5">
    <source>
        <dbReference type="PROSITE-ProRule" id="PRU00302"/>
    </source>
</evidence>
<feature type="transmembrane region" description="Helical" evidence="7">
    <location>
        <begin position="319"/>
        <end position="342"/>
    </location>
</feature>
<dbReference type="InterPro" id="IPR050350">
    <property type="entry name" value="Compl-Cell_Adhes-Reg"/>
</dbReference>
<feature type="domain" description="Sushi" evidence="9">
    <location>
        <begin position="91"/>
        <end position="147"/>
    </location>
</feature>
<protein>
    <recommendedName>
        <fullName evidence="9">Sushi domain-containing protein</fullName>
    </recommendedName>
</protein>
<feature type="domain" description="Sushi" evidence="9">
    <location>
        <begin position="28"/>
        <end position="90"/>
    </location>
</feature>
<dbReference type="Ensembl" id="ENSGACT00000075814.1">
    <property type="protein sequence ID" value="ENSGACP00000032450.1"/>
    <property type="gene ID" value="ENSGACG00000004768.2"/>
</dbReference>
<feature type="chain" id="PRO_5043003663" description="Sushi domain-containing protein" evidence="8">
    <location>
        <begin position="29"/>
        <end position="387"/>
    </location>
</feature>
<reference evidence="10" key="3">
    <citation type="submission" date="2025-09" db="UniProtKB">
        <authorList>
            <consortium name="Ensembl"/>
        </authorList>
    </citation>
    <scope>IDENTIFICATION</scope>
</reference>
<dbReference type="PANTHER" id="PTHR19325:SF569">
    <property type="entry name" value="COMPLEMENT COMPONENT 4 BINDING PROTEIN, SECRETORY-RELATED"/>
    <property type="match status" value="1"/>
</dbReference>
<evidence type="ECO:0000256" key="6">
    <source>
        <dbReference type="SAM" id="MobiDB-lite"/>
    </source>
</evidence>
<evidence type="ECO:0000256" key="4">
    <source>
        <dbReference type="ARBA" id="ARBA00023180"/>
    </source>
</evidence>
<keyword evidence="8" id="KW-0732">Signal</keyword>
<dbReference type="SMART" id="SM00032">
    <property type="entry name" value="CCP"/>
    <property type="match status" value="3"/>
</dbReference>
<keyword evidence="3 5" id="KW-1015">Disulfide bond</keyword>
<feature type="disulfide bond" evidence="5">
    <location>
        <begin position="61"/>
        <end position="88"/>
    </location>
</feature>
<dbReference type="Gene3D" id="2.10.70.10">
    <property type="entry name" value="Complement Module, domain 1"/>
    <property type="match status" value="3"/>
</dbReference>
<keyword evidence="11" id="KW-1185">Reference proteome</keyword>
<sequence length="387" mass="42108">MEVLLDTCARRRVASLLLLILLAVKAAAECSKPEAKENTVLTDQSLLLNTFSEGVEVYFECANGYVVESGSGKITCAQKNWSESDLICKKKDCGFPESRPNMLFDLSTGTLFGNVIRVFCDKGFQLSGSSYKQCYATGWSGSAKCNIVSCDAPPEVLDGRISWDSQDEPKYGEVIEYVCKQGFTLIGNSSIMCGEDGEYDSPAPSCEEERITTATASPTSTPPQEVSPSTESPASLTDKTTSATRTVSPSKPGTEKILQTRPSVRSSVDKLLGTTRVRGMLTVGSEATTTTETPTTSSSLQEEHGGAVDTHKDIGYTPVIISVICVSLVGCIFALCLHKFLLKRKGSYDTREDLKPELLQFQNPYCLPDQALPMEQWTFIKNKTEIP</sequence>
<evidence type="ECO:0000256" key="3">
    <source>
        <dbReference type="ARBA" id="ARBA00023157"/>
    </source>
</evidence>
<dbReference type="InterPro" id="IPR035976">
    <property type="entry name" value="Sushi/SCR/CCP_sf"/>
</dbReference>
<evidence type="ECO:0000256" key="1">
    <source>
        <dbReference type="ARBA" id="ARBA00022659"/>
    </source>
</evidence>
<comment type="caution">
    <text evidence="5">Lacks conserved residue(s) required for the propagation of feature annotation.</text>
</comment>
<feature type="compositionally biased region" description="Polar residues" evidence="6">
    <location>
        <begin position="224"/>
        <end position="251"/>
    </location>
</feature>
<accession>A0AAQ4P0S6</accession>
<evidence type="ECO:0000256" key="2">
    <source>
        <dbReference type="ARBA" id="ARBA00022737"/>
    </source>
</evidence>
<keyword evidence="4" id="KW-0325">Glycoprotein</keyword>
<dbReference type="GeneTree" id="ENSGT00940000161110"/>
<keyword evidence="7" id="KW-1133">Transmembrane helix</keyword>
<keyword evidence="2" id="KW-0677">Repeat</keyword>
<evidence type="ECO:0000313" key="11">
    <source>
        <dbReference type="Proteomes" id="UP000007635"/>
    </source>
</evidence>
<evidence type="ECO:0000256" key="8">
    <source>
        <dbReference type="SAM" id="SignalP"/>
    </source>
</evidence>
<keyword evidence="7" id="KW-0472">Membrane</keyword>
<evidence type="ECO:0000313" key="10">
    <source>
        <dbReference type="Ensembl" id="ENSGACP00000032450.1"/>
    </source>
</evidence>
<proteinExistence type="predicted"/>
<keyword evidence="1 5" id="KW-0768">Sushi</keyword>
<keyword evidence="7" id="KW-0812">Transmembrane</keyword>
<reference evidence="10" key="2">
    <citation type="submission" date="2025-08" db="UniProtKB">
        <authorList>
            <consortium name="Ensembl"/>
        </authorList>
    </citation>
    <scope>IDENTIFICATION</scope>
</reference>
<feature type="domain" description="Sushi" evidence="9">
    <location>
        <begin position="148"/>
        <end position="208"/>
    </location>
</feature>
<dbReference type="Pfam" id="PF00084">
    <property type="entry name" value="Sushi"/>
    <property type="match status" value="3"/>
</dbReference>
<evidence type="ECO:0000259" key="9">
    <source>
        <dbReference type="PROSITE" id="PS50923"/>
    </source>
</evidence>
<dbReference type="SUPFAM" id="SSF57535">
    <property type="entry name" value="Complement control module/SCR domain"/>
    <property type="match status" value="3"/>
</dbReference>
<feature type="signal peptide" evidence="8">
    <location>
        <begin position="1"/>
        <end position="28"/>
    </location>
</feature>
<evidence type="ECO:0000256" key="7">
    <source>
        <dbReference type="SAM" id="Phobius"/>
    </source>
</evidence>
<dbReference type="PANTHER" id="PTHR19325">
    <property type="entry name" value="COMPLEMENT COMPONENT-RELATED SUSHI DOMAIN-CONTAINING"/>
    <property type="match status" value="1"/>
</dbReference>
<dbReference type="Proteomes" id="UP000007635">
    <property type="component" value="Chromosome XVII"/>
</dbReference>
<feature type="compositionally biased region" description="Low complexity" evidence="6">
    <location>
        <begin position="282"/>
        <end position="300"/>
    </location>
</feature>
<feature type="disulfide bond" evidence="5">
    <location>
        <begin position="179"/>
        <end position="206"/>
    </location>
</feature>